<evidence type="ECO:0000256" key="2">
    <source>
        <dbReference type="SAM" id="SignalP"/>
    </source>
</evidence>
<feature type="signal peptide" evidence="2">
    <location>
        <begin position="1"/>
        <end position="18"/>
    </location>
</feature>
<reference evidence="4" key="2">
    <citation type="submission" date="2020-09" db="EMBL/GenBank/DDBJ databases">
        <authorList>
            <person name="Sun Q."/>
            <person name="Ohkuma M."/>
        </authorList>
    </citation>
    <scope>NUCLEOTIDE SEQUENCE</scope>
    <source>
        <strain evidence="4">JCM 30078</strain>
    </source>
</reference>
<gene>
    <name evidence="4" type="ORF">GCM10009304_32790</name>
</gene>
<evidence type="ECO:0000313" key="4">
    <source>
        <dbReference type="EMBL" id="GGK04208.1"/>
    </source>
</evidence>
<dbReference type="Pfam" id="PF13511">
    <property type="entry name" value="DUF4124"/>
    <property type="match status" value="1"/>
</dbReference>
<comment type="caution">
    <text evidence="4">The sequence shown here is derived from an EMBL/GenBank/DDBJ whole genome shotgun (WGS) entry which is preliminary data.</text>
</comment>
<evidence type="ECO:0000259" key="3">
    <source>
        <dbReference type="Pfam" id="PF13511"/>
    </source>
</evidence>
<accession>A0A917UZR3</accession>
<keyword evidence="5" id="KW-1185">Reference proteome</keyword>
<dbReference type="RefSeq" id="WP_188984573.1">
    <property type="nucleotide sequence ID" value="NZ_BMPO01000008.1"/>
</dbReference>
<dbReference type="AlphaFoldDB" id="A0A917UZR3"/>
<feature type="domain" description="DUF4124" evidence="3">
    <location>
        <begin position="7"/>
        <end position="60"/>
    </location>
</feature>
<reference evidence="4" key="1">
    <citation type="journal article" date="2014" name="Int. J. Syst. Evol. Microbiol.">
        <title>Complete genome sequence of Corynebacterium casei LMG S-19264T (=DSM 44701T), isolated from a smear-ripened cheese.</title>
        <authorList>
            <consortium name="US DOE Joint Genome Institute (JGI-PGF)"/>
            <person name="Walter F."/>
            <person name="Albersmeier A."/>
            <person name="Kalinowski J."/>
            <person name="Ruckert C."/>
        </authorList>
    </citation>
    <scope>NUCLEOTIDE SEQUENCE</scope>
    <source>
        <strain evidence="4">JCM 30078</strain>
    </source>
</reference>
<keyword evidence="2" id="KW-0732">Signal</keyword>
<evidence type="ECO:0000256" key="1">
    <source>
        <dbReference type="SAM" id="MobiDB-lite"/>
    </source>
</evidence>
<sequence>MRYLLPALLLCLALPVSAQIYKYTDAAGNVVFSDQSPEGVKAEQVELPPANTVSVPEVPPSPPPTAGVKTAQPPYSRIELTGLPENGGALRANAGNFSVGVTLQPPLFPGHGLRLLVDGQVYAETPDASGFTLTEMDRGEHTLAVEVTQNGNVVQRSDEHRFTVQRTSVNSPARGAP</sequence>
<dbReference type="Proteomes" id="UP000635983">
    <property type="component" value="Unassembled WGS sequence"/>
</dbReference>
<dbReference type="EMBL" id="BMPO01000008">
    <property type="protein sequence ID" value="GGK04208.1"/>
    <property type="molecule type" value="Genomic_DNA"/>
</dbReference>
<organism evidence="4 5">
    <name type="scientific">Pseudomonas matsuisoli</name>
    <dbReference type="NCBI Taxonomy" id="1515666"/>
    <lineage>
        <taxon>Bacteria</taxon>
        <taxon>Pseudomonadati</taxon>
        <taxon>Pseudomonadota</taxon>
        <taxon>Gammaproteobacteria</taxon>
        <taxon>Pseudomonadales</taxon>
        <taxon>Pseudomonadaceae</taxon>
        <taxon>Pseudomonas</taxon>
    </lineage>
</organism>
<dbReference type="InterPro" id="IPR025392">
    <property type="entry name" value="DUF4124"/>
</dbReference>
<proteinExistence type="predicted"/>
<evidence type="ECO:0000313" key="5">
    <source>
        <dbReference type="Proteomes" id="UP000635983"/>
    </source>
</evidence>
<protein>
    <recommendedName>
        <fullName evidence="3">DUF4124 domain-containing protein</fullName>
    </recommendedName>
</protein>
<feature type="region of interest" description="Disordered" evidence="1">
    <location>
        <begin position="51"/>
        <end position="71"/>
    </location>
</feature>
<name>A0A917UZR3_9PSED</name>
<feature type="chain" id="PRO_5037127856" description="DUF4124 domain-containing protein" evidence="2">
    <location>
        <begin position="19"/>
        <end position="177"/>
    </location>
</feature>